<name>A0A6A4C2T8_9STRA</name>
<dbReference type="OrthoDB" id="10257314at2759"/>
<dbReference type="SUPFAM" id="SSF51197">
    <property type="entry name" value="Clavaminate synthase-like"/>
    <property type="match status" value="1"/>
</dbReference>
<comment type="caution">
    <text evidence="9">The sequence shown here is derived from an EMBL/GenBank/DDBJ whole genome shotgun (WGS) entry which is preliminary data.</text>
</comment>
<proteinExistence type="inferred from homology"/>
<evidence type="ECO:0000313" key="7">
    <source>
        <dbReference type="EMBL" id="KAE8971657.1"/>
    </source>
</evidence>
<keyword evidence="5" id="KW-0408">Iron</keyword>
<dbReference type="InterPro" id="IPR003819">
    <property type="entry name" value="TauD/TfdA-like"/>
</dbReference>
<dbReference type="Pfam" id="PF02668">
    <property type="entry name" value="TauD"/>
    <property type="match status" value="1"/>
</dbReference>
<dbReference type="EMBL" id="QXFV01003708">
    <property type="protein sequence ID" value="KAE8974502.1"/>
    <property type="molecule type" value="Genomic_DNA"/>
</dbReference>
<reference evidence="9 11" key="1">
    <citation type="submission" date="2018-08" db="EMBL/GenBank/DDBJ databases">
        <title>Genomic investigation of the strawberry pathogen Phytophthora fragariae indicates pathogenicity is determined by transcriptional variation in three key races.</title>
        <authorList>
            <person name="Adams T.M."/>
            <person name="Armitage A.D."/>
            <person name="Sobczyk M.K."/>
            <person name="Bates H.J."/>
            <person name="Dunwell J.M."/>
            <person name="Nellist C.F."/>
            <person name="Harrison R.J."/>
        </authorList>
    </citation>
    <scope>NUCLEOTIDE SEQUENCE [LARGE SCALE GENOMIC DNA]</scope>
    <source>
        <strain evidence="8 10">SCRP249</strain>
        <strain evidence="7 12">SCRP324</strain>
        <strain evidence="9 11">SCRP333</strain>
    </source>
</reference>
<dbReference type="FunFam" id="3.60.130.10:FF:000003">
    <property type="entry name" value="Alpha-ketoglutarate-dependent taurine dioxygenase"/>
    <property type="match status" value="1"/>
</dbReference>
<dbReference type="GO" id="GO:0046872">
    <property type="term" value="F:metal ion binding"/>
    <property type="evidence" value="ECO:0007669"/>
    <property type="project" value="UniProtKB-KW"/>
</dbReference>
<evidence type="ECO:0000313" key="12">
    <source>
        <dbReference type="Proteomes" id="UP000435112"/>
    </source>
</evidence>
<keyword evidence="3" id="KW-0223">Dioxygenase</keyword>
<protein>
    <recommendedName>
        <fullName evidence="6">TauD/TfdA-like domain-containing protein</fullName>
    </recommendedName>
</protein>
<evidence type="ECO:0000313" key="9">
    <source>
        <dbReference type="EMBL" id="KAE9280473.1"/>
    </source>
</evidence>
<dbReference type="AlphaFoldDB" id="A0A6A4C2T8"/>
<dbReference type="GO" id="GO:0016706">
    <property type="term" value="F:2-oxoglutarate-dependent dioxygenase activity"/>
    <property type="evidence" value="ECO:0007669"/>
    <property type="project" value="TreeGrafter"/>
</dbReference>
<keyword evidence="4" id="KW-0560">Oxidoreductase</keyword>
<dbReference type="GO" id="GO:0005737">
    <property type="term" value="C:cytoplasm"/>
    <property type="evidence" value="ECO:0007669"/>
    <property type="project" value="TreeGrafter"/>
</dbReference>
<dbReference type="EMBL" id="QXFT01004071">
    <property type="protein sequence ID" value="KAE9280473.1"/>
    <property type="molecule type" value="Genomic_DNA"/>
</dbReference>
<organism evidence="9 11">
    <name type="scientific">Phytophthora rubi</name>
    <dbReference type="NCBI Taxonomy" id="129364"/>
    <lineage>
        <taxon>Eukaryota</taxon>
        <taxon>Sar</taxon>
        <taxon>Stramenopiles</taxon>
        <taxon>Oomycota</taxon>
        <taxon>Peronosporomycetes</taxon>
        <taxon>Peronosporales</taxon>
        <taxon>Peronosporaceae</taxon>
        <taxon>Phytophthora</taxon>
    </lineage>
</organism>
<evidence type="ECO:0000256" key="5">
    <source>
        <dbReference type="ARBA" id="ARBA00023004"/>
    </source>
</evidence>
<evidence type="ECO:0000313" key="10">
    <source>
        <dbReference type="Proteomes" id="UP000429607"/>
    </source>
</evidence>
<dbReference type="Proteomes" id="UP000434957">
    <property type="component" value="Unassembled WGS sequence"/>
</dbReference>
<evidence type="ECO:0000259" key="6">
    <source>
        <dbReference type="Pfam" id="PF02668"/>
    </source>
</evidence>
<dbReference type="Proteomes" id="UP000435112">
    <property type="component" value="Unassembled WGS sequence"/>
</dbReference>
<evidence type="ECO:0000256" key="4">
    <source>
        <dbReference type="ARBA" id="ARBA00023002"/>
    </source>
</evidence>
<keyword evidence="2" id="KW-0479">Metal-binding</keyword>
<evidence type="ECO:0000256" key="2">
    <source>
        <dbReference type="ARBA" id="ARBA00022723"/>
    </source>
</evidence>
<sequence>MAPQNQDTKTQTAAVAAPVTAPVKNALFHEVKHAKFEHPELLSIFPPTTYDPIPVIPYEDRALKADPTFKNLLANATLKHLEPKIGSEISGLQLHELTDAQKDELALLIAHRGVVFFRDQKITAEQQLELGRYYGPLHIQQNLAHTEKYPEMLVVENSVETSAAVLKRHQFDPVSAWHTDVSYERQPPAYTLFKVLTTPEVGVDTLWACGFEAYDRLTPAFKKFIEGLVAVPSGKSQAEHAIEAGHIVRRPVVEFEHPVVRTHPVTKRKALFVNYTFTKRIKNLSAAESDAVLRFLYKHVAEGHEFQVRFHWTKDAVAIWDNRSTFHYATFDYLPGNRHAVRVTPHGEIPYFDPDVTAS</sequence>
<dbReference type="InterPro" id="IPR051323">
    <property type="entry name" value="AtsK-like"/>
</dbReference>
<evidence type="ECO:0000313" key="8">
    <source>
        <dbReference type="EMBL" id="KAE8974502.1"/>
    </source>
</evidence>
<dbReference type="Proteomes" id="UP000429607">
    <property type="component" value="Unassembled WGS sequence"/>
</dbReference>
<evidence type="ECO:0000313" key="11">
    <source>
        <dbReference type="Proteomes" id="UP000434957"/>
    </source>
</evidence>
<evidence type="ECO:0000256" key="3">
    <source>
        <dbReference type="ARBA" id="ARBA00022964"/>
    </source>
</evidence>
<dbReference type="EMBL" id="QXFU01003952">
    <property type="protein sequence ID" value="KAE8971657.1"/>
    <property type="molecule type" value="Genomic_DNA"/>
</dbReference>
<evidence type="ECO:0000256" key="1">
    <source>
        <dbReference type="ARBA" id="ARBA00005896"/>
    </source>
</evidence>
<dbReference type="InterPro" id="IPR042098">
    <property type="entry name" value="TauD-like_sf"/>
</dbReference>
<comment type="similarity">
    <text evidence="1">Belongs to the TfdA dioxygenase family.</text>
</comment>
<dbReference type="PANTHER" id="PTHR30468">
    <property type="entry name" value="ALPHA-KETOGLUTARATE-DEPENDENT SULFONATE DIOXYGENASE"/>
    <property type="match status" value="1"/>
</dbReference>
<keyword evidence="11" id="KW-1185">Reference proteome</keyword>
<feature type="domain" description="TauD/TfdA-like" evidence="6">
    <location>
        <begin position="79"/>
        <end position="344"/>
    </location>
</feature>
<accession>A0A6A4C2T8</accession>
<dbReference type="Gene3D" id="3.60.130.10">
    <property type="entry name" value="Clavaminate synthase-like"/>
    <property type="match status" value="1"/>
</dbReference>
<gene>
    <name evidence="8" type="ORF">PR001_g25970</name>
    <name evidence="7" type="ORF">PR002_g26754</name>
    <name evidence="9" type="ORF">PR003_g27950</name>
</gene>
<dbReference type="PANTHER" id="PTHR30468:SF1">
    <property type="entry name" value="ALPHA-KETOGLUTARATE-DEPENDENT SULFONATE DIOXYGENASE"/>
    <property type="match status" value="1"/>
</dbReference>